<dbReference type="Pfam" id="PF16819">
    <property type="entry name" value="DUF5074"/>
    <property type="match status" value="1"/>
</dbReference>
<organism evidence="2 3">
    <name type="scientific">Pontibacter anaerobius</name>
    <dbReference type="NCBI Taxonomy" id="2993940"/>
    <lineage>
        <taxon>Bacteria</taxon>
        <taxon>Pseudomonadati</taxon>
        <taxon>Bacteroidota</taxon>
        <taxon>Cytophagia</taxon>
        <taxon>Cytophagales</taxon>
        <taxon>Hymenobacteraceae</taxon>
        <taxon>Pontibacter</taxon>
    </lineage>
</organism>
<feature type="chain" id="PRO_5047372481" description="YVTN family beta-propeller protein" evidence="1">
    <location>
        <begin position="26"/>
        <end position="360"/>
    </location>
</feature>
<keyword evidence="3" id="KW-1185">Reference proteome</keyword>
<name>A0ABT3R9R0_9BACT</name>
<dbReference type="PANTHER" id="PTHR47197:SF3">
    <property type="entry name" value="DIHYDRO-HEME D1 DEHYDROGENASE"/>
    <property type="match status" value="1"/>
</dbReference>
<reference evidence="2 3" key="1">
    <citation type="submission" date="2022-11" db="EMBL/GenBank/DDBJ databases">
        <title>The characterization of three novel Bacteroidetes species and genomic analysis of their roles in tidal elemental geochemical cycles.</title>
        <authorList>
            <person name="Ma K.-J."/>
        </authorList>
    </citation>
    <scope>NUCLEOTIDE SEQUENCE [LARGE SCALE GENOMIC DNA]</scope>
    <source>
        <strain evidence="2 3">M82</strain>
    </source>
</reference>
<evidence type="ECO:0008006" key="4">
    <source>
        <dbReference type="Google" id="ProtNLM"/>
    </source>
</evidence>
<dbReference type="InterPro" id="IPR051200">
    <property type="entry name" value="Host-pathogen_enzymatic-act"/>
</dbReference>
<evidence type="ECO:0000313" key="3">
    <source>
        <dbReference type="Proteomes" id="UP001207228"/>
    </source>
</evidence>
<comment type="caution">
    <text evidence="2">The sequence shown here is derived from an EMBL/GenBank/DDBJ whole genome shotgun (WGS) entry which is preliminary data.</text>
</comment>
<dbReference type="InterPro" id="IPR011048">
    <property type="entry name" value="Haem_d1_sf"/>
</dbReference>
<dbReference type="RefSeq" id="WP_266050525.1">
    <property type="nucleotide sequence ID" value="NZ_JAPFQO010000001.1"/>
</dbReference>
<dbReference type="PROSITE" id="PS51257">
    <property type="entry name" value="PROKAR_LIPOPROTEIN"/>
    <property type="match status" value="1"/>
</dbReference>
<dbReference type="PANTHER" id="PTHR47197">
    <property type="entry name" value="PROTEIN NIRF"/>
    <property type="match status" value="1"/>
</dbReference>
<dbReference type="InterPro" id="IPR015943">
    <property type="entry name" value="WD40/YVTN_repeat-like_dom_sf"/>
</dbReference>
<protein>
    <recommendedName>
        <fullName evidence="4">YVTN family beta-propeller protein</fullName>
    </recommendedName>
</protein>
<dbReference type="SUPFAM" id="SSF51004">
    <property type="entry name" value="C-terminal (heme d1) domain of cytochrome cd1-nitrite reductase"/>
    <property type="match status" value="1"/>
</dbReference>
<keyword evidence="1" id="KW-0732">Signal</keyword>
<dbReference type="InterPro" id="IPR031815">
    <property type="entry name" value="DUF5074"/>
</dbReference>
<dbReference type="Gene3D" id="2.130.10.10">
    <property type="entry name" value="YVTN repeat-like/Quinoprotein amine dehydrogenase"/>
    <property type="match status" value="1"/>
</dbReference>
<feature type="signal peptide" evidence="1">
    <location>
        <begin position="1"/>
        <end position="25"/>
    </location>
</feature>
<proteinExistence type="predicted"/>
<evidence type="ECO:0000313" key="2">
    <source>
        <dbReference type="EMBL" id="MCX2738455.1"/>
    </source>
</evidence>
<evidence type="ECO:0000256" key="1">
    <source>
        <dbReference type="SAM" id="SignalP"/>
    </source>
</evidence>
<accession>A0ABT3R9R0</accession>
<dbReference type="Proteomes" id="UP001207228">
    <property type="component" value="Unassembled WGS sequence"/>
</dbReference>
<dbReference type="EMBL" id="JAPFQO010000001">
    <property type="protein sequence ID" value="MCX2738455.1"/>
    <property type="molecule type" value="Genomic_DNA"/>
</dbReference>
<sequence length="360" mass="38766">MKKITRSRSFLYAAILCFASLGMTSCDDDTVEPEVEAAVRGAYDQKGVFILNEGNYGTPNGSISFLSDSAGHTAIYNIFSKANASRPLGDVVTDLDLVGDRAYITVNNSNKVEVVNAYTFKAEAVLENLKQPRYFTALNEDKAYVSEWIRYGEPGQVSVIDLKTMKVSKTIPVGPQPEELLVVGDKLYVAVSGADVIAVINTATDTRLADIQVTDGPFELEADRHNNLWVLSAGVKYTEANTAAALSMIETANGTVSRTLPFSDPEAFADNLTLSGSKDRLYFTYNGNTYAQSITATALPTTALINRSFYSLGVHPETGQIYGGDSNNFSGDGTVQVYTPEGSEVSSIKAGIGPNGFVFR</sequence>
<gene>
    <name evidence="2" type="ORF">OO017_00715</name>
</gene>